<dbReference type="PROSITE" id="PS50885">
    <property type="entry name" value="HAMP"/>
    <property type="match status" value="1"/>
</dbReference>
<feature type="transmembrane region" description="Helical" evidence="5">
    <location>
        <begin position="184"/>
        <end position="206"/>
    </location>
</feature>
<dbReference type="InterPro" id="IPR004089">
    <property type="entry name" value="MCPsignal_dom"/>
</dbReference>
<feature type="domain" description="Methyl-accepting transducer" evidence="6">
    <location>
        <begin position="265"/>
        <end position="494"/>
    </location>
</feature>
<keyword evidence="5" id="KW-0472">Membrane</keyword>
<keyword evidence="5" id="KW-1133">Transmembrane helix</keyword>
<dbReference type="SMART" id="SM00283">
    <property type="entry name" value="MA"/>
    <property type="match status" value="1"/>
</dbReference>
<keyword evidence="1" id="KW-0488">Methylation</keyword>
<dbReference type="CDD" id="cd06225">
    <property type="entry name" value="HAMP"/>
    <property type="match status" value="1"/>
</dbReference>
<dbReference type="InterPro" id="IPR024478">
    <property type="entry name" value="HlyB_4HB_MCP"/>
</dbReference>
<dbReference type="RefSeq" id="WP_201687581.1">
    <property type="nucleotide sequence ID" value="NZ_JAEQND010000002.1"/>
</dbReference>
<accession>A0ABS1JJE2</accession>
<feature type="domain" description="HAMP" evidence="7">
    <location>
        <begin position="208"/>
        <end position="260"/>
    </location>
</feature>
<dbReference type="Pfam" id="PF12729">
    <property type="entry name" value="4HB_MCP_1"/>
    <property type="match status" value="1"/>
</dbReference>
<evidence type="ECO:0000256" key="1">
    <source>
        <dbReference type="ARBA" id="ARBA00022481"/>
    </source>
</evidence>
<evidence type="ECO:0000313" key="8">
    <source>
        <dbReference type="EMBL" id="MBL0424348.1"/>
    </source>
</evidence>
<dbReference type="Pfam" id="PF00672">
    <property type="entry name" value="HAMP"/>
    <property type="match status" value="1"/>
</dbReference>
<dbReference type="EMBL" id="JAEQND010000002">
    <property type="protein sequence ID" value="MBL0424348.1"/>
    <property type="molecule type" value="Genomic_DNA"/>
</dbReference>
<name>A0ABS1JJE2_9BURK</name>
<keyword evidence="9" id="KW-1185">Reference proteome</keyword>
<dbReference type="SMART" id="SM00304">
    <property type="entry name" value="HAMP"/>
    <property type="match status" value="1"/>
</dbReference>
<keyword evidence="4" id="KW-0175">Coiled coil</keyword>
<dbReference type="PANTHER" id="PTHR43531:SF14">
    <property type="entry name" value="METHYL-ACCEPTING CHEMOTAXIS PROTEIN I-RELATED"/>
    <property type="match status" value="1"/>
</dbReference>
<evidence type="ECO:0000256" key="4">
    <source>
        <dbReference type="SAM" id="Coils"/>
    </source>
</evidence>
<protein>
    <submittedName>
        <fullName evidence="8">MCP four helix bundle domain-containing protein</fullName>
    </submittedName>
</protein>
<dbReference type="CDD" id="cd11386">
    <property type="entry name" value="MCP_signal"/>
    <property type="match status" value="1"/>
</dbReference>
<dbReference type="InterPro" id="IPR003660">
    <property type="entry name" value="HAMP_dom"/>
</dbReference>
<dbReference type="PANTHER" id="PTHR43531">
    <property type="entry name" value="PROTEIN ICFG"/>
    <property type="match status" value="1"/>
</dbReference>
<dbReference type="PROSITE" id="PS50111">
    <property type="entry name" value="CHEMOTAXIS_TRANSDUC_2"/>
    <property type="match status" value="1"/>
</dbReference>
<feature type="coiled-coil region" evidence="4">
    <location>
        <begin position="465"/>
        <end position="503"/>
    </location>
</feature>
<comment type="caution">
    <text evidence="8">The sequence shown here is derived from an EMBL/GenBank/DDBJ whole genome shotgun (WGS) entry which is preliminary data.</text>
</comment>
<dbReference type="Proteomes" id="UP000622707">
    <property type="component" value="Unassembled WGS sequence"/>
</dbReference>
<dbReference type="Pfam" id="PF00015">
    <property type="entry name" value="MCPsignal"/>
    <property type="match status" value="1"/>
</dbReference>
<evidence type="ECO:0000256" key="5">
    <source>
        <dbReference type="SAM" id="Phobius"/>
    </source>
</evidence>
<keyword evidence="3" id="KW-0807">Transducer</keyword>
<keyword evidence="5" id="KW-0812">Transmembrane</keyword>
<dbReference type="InterPro" id="IPR051310">
    <property type="entry name" value="MCP_chemotaxis"/>
</dbReference>
<dbReference type="SUPFAM" id="SSF58104">
    <property type="entry name" value="Methyl-accepting chemotaxis protein (MCP) signaling domain"/>
    <property type="match status" value="1"/>
</dbReference>
<evidence type="ECO:0000313" key="9">
    <source>
        <dbReference type="Proteomes" id="UP000622707"/>
    </source>
</evidence>
<evidence type="ECO:0000259" key="6">
    <source>
        <dbReference type="PROSITE" id="PS50111"/>
    </source>
</evidence>
<sequence length="542" mass="57536">MKLWQKVSVAPFVAMVFLVTVAVVSWGVLGMQSRTLEQLYKERFSAYKSAAQAAQAISEVHSNVYRLFTWIQNLKPEQVERTTAEQKKKVDAIAATLEALGAQQVEDEDRKLVRDVADRLAKYRDSMLKAIDLSTVDVSIGAMQMQNADTSFQAMVRGFSELVARQETHAQAAYERAEAAFRRAVLALVLLSVLALLVSALVAIVMSRTIVRPLKRAIDHAGRIAGGDLRSEIRTSASDETGDLLRALAGMNRGLVDIVDQVRAGTETISAASTQISSGSQDLSQRTEEQASALEETAASMEELTSTVKQNADSAREAHQLAEQASTTAVQGGKVMGNVVDTMGRIEGSARRITDIISVIDGIAFQTNILALNAAVEAARAGDQGRGFAVVAAEVRNLAQRSAAAAKEIKGLIEESTGNVAAGSTLVAQAGRTMQDVVASIQRVSAIVGEISSATSEQTRGIEQVNQAVTDMERVTQQNASLVEEASAAAQAMRQQAGELLKAVSVFRLADHEEAAAGAPAPALLQPRSPVLGTLALGAATA</sequence>
<feature type="transmembrane region" description="Helical" evidence="5">
    <location>
        <begin position="12"/>
        <end position="31"/>
    </location>
</feature>
<proteinExistence type="inferred from homology"/>
<reference evidence="8 9" key="1">
    <citation type="journal article" date="2017" name="Int. J. Syst. Evol. Microbiol.">
        <title>Ramlibacter alkalitolerans sp. nov., alkali-tolerant bacterium isolated from soil of ginseng.</title>
        <authorList>
            <person name="Lee D.H."/>
            <person name="Cha C.J."/>
        </authorList>
    </citation>
    <scope>NUCLEOTIDE SEQUENCE [LARGE SCALE GENOMIC DNA]</scope>
    <source>
        <strain evidence="8 9">KACC 19305</strain>
    </source>
</reference>
<organism evidence="8 9">
    <name type="scientific">Ramlibacter alkalitolerans</name>
    <dbReference type="NCBI Taxonomy" id="2039631"/>
    <lineage>
        <taxon>Bacteria</taxon>
        <taxon>Pseudomonadati</taxon>
        <taxon>Pseudomonadota</taxon>
        <taxon>Betaproteobacteria</taxon>
        <taxon>Burkholderiales</taxon>
        <taxon>Comamonadaceae</taxon>
        <taxon>Ramlibacter</taxon>
    </lineage>
</organism>
<comment type="similarity">
    <text evidence="2">Belongs to the methyl-accepting chemotaxis (MCP) protein family.</text>
</comment>
<evidence type="ECO:0000256" key="3">
    <source>
        <dbReference type="PROSITE-ProRule" id="PRU00284"/>
    </source>
</evidence>
<gene>
    <name evidence="8" type="ORF">JI746_04425</name>
</gene>
<dbReference type="Gene3D" id="1.10.287.950">
    <property type="entry name" value="Methyl-accepting chemotaxis protein"/>
    <property type="match status" value="1"/>
</dbReference>
<evidence type="ECO:0000256" key="2">
    <source>
        <dbReference type="ARBA" id="ARBA00029447"/>
    </source>
</evidence>
<evidence type="ECO:0000259" key="7">
    <source>
        <dbReference type="PROSITE" id="PS50885"/>
    </source>
</evidence>